<evidence type="ECO:0000256" key="5">
    <source>
        <dbReference type="ARBA" id="ARBA00022618"/>
    </source>
</evidence>
<dbReference type="Gene3D" id="2.20.25.20">
    <property type="match status" value="1"/>
</dbReference>
<evidence type="ECO:0000256" key="2">
    <source>
        <dbReference type="ARBA" id="ARBA00004496"/>
    </source>
</evidence>
<dbReference type="GO" id="GO:0005634">
    <property type="term" value="C:nucleus"/>
    <property type="evidence" value="ECO:0007669"/>
    <property type="project" value="UniProtKB-SubCell"/>
</dbReference>
<dbReference type="EMBL" id="JAVHJS010000007">
    <property type="protein sequence ID" value="KAK2852957.1"/>
    <property type="molecule type" value="Genomic_DNA"/>
</dbReference>
<feature type="compositionally biased region" description="Low complexity" evidence="14">
    <location>
        <begin position="23"/>
        <end position="36"/>
    </location>
</feature>
<dbReference type="GO" id="GO:0045835">
    <property type="term" value="P:negative regulation of meiotic nuclear division"/>
    <property type="evidence" value="ECO:0007669"/>
    <property type="project" value="InterPro"/>
</dbReference>
<dbReference type="InterPro" id="IPR044064">
    <property type="entry name" value="ZF_ZBR"/>
</dbReference>
<keyword evidence="5" id="KW-0132">Cell division</keyword>
<dbReference type="InterPro" id="IPR047147">
    <property type="entry name" value="FBX5_43"/>
</dbReference>
<comment type="caution">
    <text evidence="16">The sequence shown here is derived from an EMBL/GenBank/DDBJ whole genome shotgun (WGS) entry which is preliminary data.</text>
</comment>
<evidence type="ECO:0000256" key="10">
    <source>
        <dbReference type="ARBA" id="ARBA00022833"/>
    </source>
</evidence>
<accession>A0AA88N9N6</accession>
<dbReference type="SUPFAM" id="SSF81383">
    <property type="entry name" value="F-box domain"/>
    <property type="match status" value="1"/>
</dbReference>
<evidence type="ECO:0000256" key="13">
    <source>
        <dbReference type="PROSITE-ProRule" id="PRU01220"/>
    </source>
</evidence>
<dbReference type="InterPro" id="IPR001810">
    <property type="entry name" value="F-box_dom"/>
</dbReference>
<dbReference type="Proteomes" id="UP001187315">
    <property type="component" value="Unassembled WGS sequence"/>
</dbReference>
<reference evidence="16" key="1">
    <citation type="submission" date="2023-08" db="EMBL/GenBank/DDBJ databases">
        <title>Pelteobagrus vachellii genome.</title>
        <authorList>
            <person name="Liu H."/>
        </authorList>
    </citation>
    <scope>NUCLEOTIDE SEQUENCE</scope>
    <source>
        <strain evidence="16">PRFRI_2022a</strain>
        <tissue evidence="16">Muscle</tissue>
    </source>
</reference>
<keyword evidence="11" id="KW-0539">Nucleus</keyword>
<feature type="compositionally biased region" description="Basic and acidic residues" evidence="14">
    <location>
        <begin position="38"/>
        <end position="55"/>
    </location>
</feature>
<keyword evidence="6" id="KW-0479">Metal-binding</keyword>
<protein>
    <recommendedName>
        <fullName evidence="15">ZBR-type domain-containing protein</fullName>
    </recommendedName>
</protein>
<evidence type="ECO:0000256" key="3">
    <source>
        <dbReference type="ARBA" id="ARBA00004906"/>
    </source>
</evidence>
<gene>
    <name evidence="16" type="ORF">Q7C36_008158</name>
</gene>
<dbReference type="PANTHER" id="PTHR15493">
    <property type="entry name" value="F-BOX ONLY PROTEIN 5 AND 43"/>
    <property type="match status" value="1"/>
</dbReference>
<evidence type="ECO:0000256" key="9">
    <source>
        <dbReference type="ARBA" id="ARBA00022786"/>
    </source>
</evidence>
<dbReference type="GO" id="GO:0007088">
    <property type="term" value="P:regulation of mitotic nuclear division"/>
    <property type="evidence" value="ECO:0007669"/>
    <property type="project" value="InterPro"/>
</dbReference>
<evidence type="ECO:0000313" key="17">
    <source>
        <dbReference type="Proteomes" id="UP001187315"/>
    </source>
</evidence>
<comment type="subcellular location">
    <subcellularLocation>
        <location evidence="2">Cytoplasm</location>
    </subcellularLocation>
    <subcellularLocation>
        <location evidence="1">Nucleus</location>
    </subcellularLocation>
</comment>
<keyword evidence="9" id="KW-0833">Ubl conjugation pathway</keyword>
<dbReference type="GO" id="GO:0008270">
    <property type="term" value="F:zinc ion binding"/>
    <property type="evidence" value="ECO:0007669"/>
    <property type="project" value="UniProtKB-KW"/>
</dbReference>
<keyword evidence="17" id="KW-1185">Reference proteome</keyword>
<evidence type="ECO:0000256" key="11">
    <source>
        <dbReference type="ARBA" id="ARBA00023242"/>
    </source>
</evidence>
<proteinExistence type="predicted"/>
<dbReference type="GO" id="GO:0005737">
    <property type="term" value="C:cytoplasm"/>
    <property type="evidence" value="ECO:0007669"/>
    <property type="project" value="UniProtKB-SubCell"/>
</dbReference>
<name>A0AA88N9N6_TACVA</name>
<feature type="region of interest" description="Disordered" evidence="14">
    <location>
        <begin position="1"/>
        <end position="55"/>
    </location>
</feature>
<organism evidence="16 17">
    <name type="scientific">Tachysurus vachellii</name>
    <name type="common">Darkbarbel catfish</name>
    <name type="synonym">Pelteobagrus vachellii</name>
    <dbReference type="NCBI Taxonomy" id="175792"/>
    <lineage>
        <taxon>Eukaryota</taxon>
        <taxon>Metazoa</taxon>
        <taxon>Chordata</taxon>
        <taxon>Craniata</taxon>
        <taxon>Vertebrata</taxon>
        <taxon>Euteleostomi</taxon>
        <taxon>Actinopterygii</taxon>
        <taxon>Neopterygii</taxon>
        <taxon>Teleostei</taxon>
        <taxon>Ostariophysi</taxon>
        <taxon>Siluriformes</taxon>
        <taxon>Bagridae</taxon>
        <taxon>Tachysurus</taxon>
    </lineage>
</organism>
<evidence type="ECO:0000256" key="6">
    <source>
        <dbReference type="ARBA" id="ARBA00022723"/>
    </source>
</evidence>
<comment type="pathway">
    <text evidence="3">Protein modification; protein ubiquitination.</text>
</comment>
<keyword evidence="7 13" id="KW-0863">Zinc-finger</keyword>
<keyword evidence="4" id="KW-0963">Cytoplasm</keyword>
<feature type="domain" description="ZBR-type" evidence="15">
    <location>
        <begin position="303"/>
        <end position="351"/>
    </location>
</feature>
<evidence type="ECO:0000256" key="4">
    <source>
        <dbReference type="ARBA" id="ARBA00022490"/>
    </source>
</evidence>
<feature type="compositionally biased region" description="Basic and acidic residues" evidence="14">
    <location>
        <begin position="8"/>
        <end position="19"/>
    </location>
</feature>
<feature type="compositionally biased region" description="Basic and acidic residues" evidence="14">
    <location>
        <begin position="277"/>
        <end position="290"/>
    </location>
</feature>
<keyword evidence="8" id="KW-0498">Mitosis</keyword>
<evidence type="ECO:0000313" key="16">
    <source>
        <dbReference type="EMBL" id="KAK2852957.1"/>
    </source>
</evidence>
<keyword evidence="10" id="KW-0862">Zinc</keyword>
<evidence type="ECO:0000259" key="15">
    <source>
        <dbReference type="PROSITE" id="PS51872"/>
    </source>
</evidence>
<feature type="region of interest" description="Disordered" evidence="14">
    <location>
        <begin position="262"/>
        <end position="290"/>
    </location>
</feature>
<dbReference type="GO" id="GO:0051301">
    <property type="term" value="P:cell division"/>
    <property type="evidence" value="ECO:0007669"/>
    <property type="project" value="UniProtKB-KW"/>
</dbReference>
<dbReference type="AlphaFoldDB" id="A0AA88N9N6"/>
<evidence type="ECO:0000256" key="14">
    <source>
        <dbReference type="SAM" id="MobiDB-lite"/>
    </source>
</evidence>
<dbReference type="PROSITE" id="PS51872">
    <property type="entry name" value="ZF_ZBR"/>
    <property type="match status" value="1"/>
</dbReference>
<keyword evidence="12" id="KW-0131">Cell cycle</keyword>
<evidence type="ECO:0000256" key="12">
    <source>
        <dbReference type="ARBA" id="ARBA00023306"/>
    </source>
</evidence>
<dbReference type="Pfam" id="PF00646">
    <property type="entry name" value="F-box"/>
    <property type="match status" value="1"/>
</dbReference>
<sequence length="377" mass="41750">MKCLTRSRAPEDKAEELKGLKQSAPSSCLPSSISSPHLENDPKGPHNKENYKEKPGSVDVLLSDDEVLLSSSSLAEDSGYLSLHNSQLEHFDGDTHCTDTPEKCTDEKECRLSPGHSDSKATCLPVLKFQQEVCRQLAKTYKKSQSYDWTVINKLAKCYGIHNVIGSKMGRDYVDILSGLLKKDMKHILTRILGLLGDCDLISCTKVSKTWRKILHQDTNVVQRCRAAEQMLRDSGRSTGSLSRDFGLSRVVFSCLQSVASSTPGHKATKKSNSQTDESRTSTKPSRFTEFHEATKSLKRHEALRSCRLCGSPARYDAAMKRAVCLRASCAFDFCSLCQSAFHGSTQCQRGIIKASPHCQSVPLAGSTRSKRSIRRL</sequence>
<evidence type="ECO:0000256" key="1">
    <source>
        <dbReference type="ARBA" id="ARBA00004123"/>
    </source>
</evidence>
<dbReference type="CDD" id="cd20348">
    <property type="entry name" value="BRcat_RBR_EMI"/>
    <property type="match status" value="1"/>
</dbReference>
<evidence type="ECO:0000256" key="7">
    <source>
        <dbReference type="ARBA" id="ARBA00022771"/>
    </source>
</evidence>
<dbReference type="InterPro" id="IPR036047">
    <property type="entry name" value="F-box-like_dom_sf"/>
</dbReference>
<evidence type="ECO:0000256" key="8">
    <source>
        <dbReference type="ARBA" id="ARBA00022776"/>
    </source>
</evidence>
<dbReference type="PANTHER" id="PTHR15493:SF8">
    <property type="entry name" value="F-BOX ONLY PROTEIN 5"/>
    <property type="match status" value="1"/>
</dbReference>
<dbReference type="Gene3D" id="1.20.1280.50">
    <property type="match status" value="1"/>
</dbReference>